<gene>
    <name evidence="1" type="ORF">SAMN06295960_1456</name>
</gene>
<name>A0A1X7JDX5_9BACL</name>
<accession>A0A1X7JDX5</accession>
<dbReference type="EMBL" id="FXAZ01000001">
    <property type="protein sequence ID" value="SMG25794.1"/>
    <property type="molecule type" value="Genomic_DNA"/>
</dbReference>
<reference evidence="1 2" key="1">
    <citation type="submission" date="2017-04" db="EMBL/GenBank/DDBJ databases">
        <authorList>
            <person name="Afonso C.L."/>
            <person name="Miller P.J."/>
            <person name="Scott M.A."/>
            <person name="Spackman E."/>
            <person name="Goraichik I."/>
            <person name="Dimitrov K.M."/>
            <person name="Suarez D.L."/>
            <person name="Swayne D.E."/>
        </authorList>
    </citation>
    <scope>NUCLEOTIDE SEQUENCE [LARGE SCALE GENOMIC DNA]</scope>
    <source>
        <strain evidence="1 2">11</strain>
    </source>
</reference>
<dbReference type="Pfam" id="PF10850">
    <property type="entry name" value="DUF2653"/>
    <property type="match status" value="1"/>
</dbReference>
<protein>
    <recommendedName>
        <fullName evidence="3">YxcD family protein</fullName>
    </recommendedName>
</protein>
<proteinExistence type="predicted"/>
<dbReference type="RefSeq" id="WP_085493596.1">
    <property type="nucleotide sequence ID" value="NZ_FXAZ01000001.1"/>
</dbReference>
<dbReference type="OrthoDB" id="2360753at2"/>
<evidence type="ECO:0000313" key="1">
    <source>
        <dbReference type="EMBL" id="SMG25794.1"/>
    </source>
</evidence>
<dbReference type="STRING" id="1852522.SAMN06295960_1456"/>
<evidence type="ECO:0000313" key="2">
    <source>
        <dbReference type="Proteomes" id="UP000193834"/>
    </source>
</evidence>
<dbReference type="AlphaFoldDB" id="A0A1X7JDX5"/>
<dbReference type="InterPro" id="IPR020516">
    <property type="entry name" value="Uncharacterised_YxcD"/>
</dbReference>
<dbReference type="Proteomes" id="UP000193834">
    <property type="component" value="Unassembled WGS sequence"/>
</dbReference>
<keyword evidence="2" id="KW-1185">Reference proteome</keyword>
<evidence type="ECO:0008006" key="3">
    <source>
        <dbReference type="Google" id="ProtNLM"/>
    </source>
</evidence>
<sequence>MLTISMDELVNAICLNMAMRKQVRPEDVEVELLWEEDLGFSTKVTIHGRDQYLVEANMLEAVEQYVNREYGYRVFRSDIKLHVEDEMWATVDIHQ</sequence>
<organism evidence="1 2">
    <name type="scientific">Paenibacillus aquistagni</name>
    <dbReference type="NCBI Taxonomy" id="1852522"/>
    <lineage>
        <taxon>Bacteria</taxon>
        <taxon>Bacillati</taxon>
        <taxon>Bacillota</taxon>
        <taxon>Bacilli</taxon>
        <taxon>Bacillales</taxon>
        <taxon>Paenibacillaceae</taxon>
        <taxon>Paenibacillus</taxon>
    </lineage>
</organism>